<proteinExistence type="predicted"/>
<dbReference type="Proteomes" id="UP000283530">
    <property type="component" value="Unassembled WGS sequence"/>
</dbReference>
<accession>A0A3S3MML3</accession>
<keyword evidence="4" id="KW-1185">Reference proteome</keyword>
<sequence length="186" mass="20495">MITRERNHSLDLESGRKIVREEGLWDTVTGARHTTKLFGRVCSGHLSFDGSVKDEDGETSYDSSNSCGNLSSFLEVSNENVELLADKMLREENVGLSEQNAGGEIHKKKSKKPPKPPRPPKSLVLGAADQKLVREISELAMLKRARIERMKALKKMKATRSSSSSGSLCAMAITILFLLVIILQAL</sequence>
<dbReference type="EMBL" id="QPKB01000002">
    <property type="protein sequence ID" value="RWR76422.1"/>
    <property type="molecule type" value="Genomic_DNA"/>
</dbReference>
<name>A0A3S3MML3_9MAGN</name>
<feature type="transmembrane region" description="Helical" evidence="2">
    <location>
        <begin position="165"/>
        <end position="185"/>
    </location>
</feature>
<protein>
    <recommendedName>
        <fullName evidence="5">Transmembrane protein</fullName>
    </recommendedName>
</protein>
<dbReference type="AlphaFoldDB" id="A0A3S3MML3"/>
<gene>
    <name evidence="3" type="ORF">CKAN_00486300</name>
</gene>
<keyword evidence="2" id="KW-1133">Transmembrane helix</keyword>
<evidence type="ECO:0000313" key="3">
    <source>
        <dbReference type="EMBL" id="RWR76422.1"/>
    </source>
</evidence>
<evidence type="ECO:0000256" key="2">
    <source>
        <dbReference type="SAM" id="Phobius"/>
    </source>
</evidence>
<dbReference type="OrthoDB" id="1899142at2759"/>
<feature type="compositionally biased region" description="Basic residues" evidence="1">
    <location>
        <begin position="106"/>
        <end position="115"/>
    </location>
</feature>
<keyword evidence="2" id="KW-0472">Membrane</keyword>
<dbReference type="PANTHER" id="PTHR34188:SF5">
    <property type="entry name" value="OS05G0131900 PROTEIN"/>
    <property type="match status" value="1"/>
</dbReference>
<keyword evidence="2" id="KW-0812">Transmembrane</keyword>
<dbReference type="PANTHER" id="PTHR34188">
    <property type="entry name" value="OS01G0299500 PROTEIN"/>
    <property type="match status" value="1"/>
</dbReference>
<feature type="region of interest" description="Disordered" evidence="1">
    <location>
        <begin position="95"/>
        <end position="123"/>
    </location>
</feature>
<evidence type="ECO:0008006" key="5">
    <source>
        <dbReference type="Google" id="ProtNLM"/>
    </source>
</evidence>
<reference evidence="3 4" key="1">
    <citation type="journal article" date="2019" name="Nat. Plants">
        <title>Stout camphor tree genome fills gaps in understanding of flowering plant genome evolution.</title>
        <authorList>
            <person name="Chaw S.M."/>
            <person name="Liu Y.C."/>
            <person name="Wu Y.W."/>
            <person name="Wang H.Y."/>
            <person name="Lin C.I."/>
            <person name="Wu C.S."/>
            <person name="Ke H.M."/>
            <person name="Chang L.Y."/>
            <person name="Hsu C.Y."/>
            <person name="Yang H.T."/>
            <person name="Sudianto E."/>
            <person name="Hsu M.H."/>
            <person name="Wu K.P."/>
            <person name="Wang L.N."/>
            <person name="Leebens-Mack J.H."/>
            <person name="Tsai I.J."/>
        </authorList>
    </citation>
    <scope>NUCLEOTIDE SEQUENCE [LARGE SCALE GENOMIC DNA]</scope>
    <source>
        <strain evidence="4">cv. Chaw 1501</strain>
        <tissue evidence="3">Young leaves</tissue>
    </source>
</reference>
<organism evidence="3 4">
    <name type="scientific">Cinnamomum micranthum f. kanehirae</name>
    <dbReference type="NCBI Taxonomy" id="337451"/>
    <lineage>
        <taxon>Eukaryota</taxon>
        <taxon>Viridiplantae</taxon>
        <taxon>Streptophyta</taxon>
        <taxon>Embryophyta</taxon>
        <taxon>Tracheophyta</taxon>
        <taxon>Spermatophyta</taxon>
        <taxon>Magnoliopsida</taxon>
        <taxon>Magnoliidae</taxon>
        <taxon>Laurales</taxon>
        <taxon>Lauraceae</taxon>
        <taxon>Cinnamomum</taxon>
    </lineage>
</organism>
<comment type="caution">
    <text evidence="3">The sequence shown here is derived from an EMBL/GenBank/DDBJ whole genome shotgun (WGS) entry which is preliminary data.</text>
</comment>
<evidence type="ECO:0000313" key="4">
    <source>
        <dbReference type="Proteomes" id="UP000283530"/>
    </source>
</evidence>
<evidence type="ECO:0000256" key="1">
    <source>
        <dbReference type="SAM" id="MobiDB-lite"/>
    </source>
</evidence>